<sequence length="613" mass="71503">MKVATSKTTTKQINEPVDNGEVKKVSRKTILCALIVFRIINCFFVRSFFQPDEFWQSLEPAHVKAFGYGQLTWEWKFGLRSYAFPFMFEIVYRAVALLAATIAFVVSINVDLFVLMAHNFASKSNFAWDMAVEMQSFPREVSEYIEYKGVIYGPKLLMAIIAAVGEFYAIRLTEKIYYKCFDRDEMSGRRAQLKKSALVLSTTNFFNCFMITRTFINSFEMDLTSIGLFYWDWTNGDCITTFNFTKSLFCGLFLCLQRPTNAFIWGPMGLFMGLNLISKGEYRSLSILFRKVILVLLSVVALNLAIDYYFYGEVFFPAFRFVKFNYTSALSEFYGTAPWHFHLSQSLPLILGYSLPLLLFGFFFVKASKASTCFNSPWTQIKSIVLINVLLFSMIKHKEFRFLYNLQPFFLVISSVVFTDFSPKKNLGKQLFRWYILIAPFLSVISSTILSSFHETGVVEVTKYLHEIPKIHSVGFMMPCHSTPWQSYIHRQDIDDIWAITCEPPLHLLSDPEAQIKLPSYMDESDHLYDDVTKFIYQNFPPVFRKKLRSPNKVYTHEWPEYLIVFQHLDEIFMKDLLKNSGYLEEIRFFNSISHWDSKRSGDVVVYYKPPWL</sequence>
<comment type="similarity">
    <text evidence="3">Belongs to the glycosyltransferase 22 family. PIGB subfamily.</text>
</comment>
<keyword evidence="5 12" id="KW-0328">Glycosyltransferase</keyword>
<protein>
    <recommendedName>
        <fullName evidence="12">Mannosyltransferase</fullName>
        <ecNumber evidence="12">2.4.1.-</ecNumber>
    </recommendedName>
</protein>
<dbReference type="EMBL" id="LT598453">
    <property type="protein sequence ID" value="SCV04245.1"/>
    <property type="molecule type" value="Genomic_DNA"/>
</dbReference>
<accession>A0A1G4KIB9</accession>
<feature type="transmembrane region" description="Helical" evidence="12">
    <location>
        <begin position="434"/>
        <end position="453"/>
    </location>
</feature>
<evidence type="ECO:0000256" key="1">
    <source>
        <dbReference type="ARBA" id="ARBA00004477"/>
    </source>
</evidence>
<dbReference type="GO" id="GO:0006506">
    <property type="term" value="P:GPI anchor biosynthetic process"/>
    <property type="evidence" value="ECO:0007669"/>
    <property type="project" value="UniProtKB-UniPathway"/>
</dbReference>
<dbReference type="OrthoDB" id="416834at2759"/>
<keyword evidence="14" id="KW-1185">Reference proteome</keyword>
<evidence type="ECO:0000256" key="11">
    <source>
        <dbReference type="ARBA" id="ARBA00024708"/>
    </source>
</evidence>
<reference evidence="14" key="1">
    <citation type="submission" date="2016-03" db="EMBL/GenBank/DDBJ databases">
        <authorList>
            <person name="Devillers Hugo."/>
        </authorList>
    </citation>
    <scope>NUCLEOTIDE SEQUENCE [LARGE SCALE GENOMIC DNA]</scope>
</reference>
<feature type="transmembrane region" description="Helical" evidence="12">
    <location>
        <begin position="347"/>
        <end position="365"/>
    </location>
</feature>
<evidence type="ECO:0000256" key="7">
    <source>
        <dbReference type="ARBA" id="ARBA00022692"/>
    </source>
</evidence>
<comment type="subcellular location">
    <subcellularLocation>
        <location evidence="1 12">Endoplasmic reticulum membrane</location>
        <topology evidence="1 12">Multi-pass membrane protein</topology>
    </subcellularLocation>
</comment>
<feature type="transmembrane region" description="Helical" evidence="12">
    <location>
        <begin position="90"/>
        <end position="115"/>
    </location>
</feature>
<dbReference type="InterPro" id="IPR005599">
    <property type="entry name" value="GPI_mannosylTrfase"/>
</dbReference>
<keyword evidence="4" id="KW-0337">GPI-anchor biosynthesis</keyword>
<feature type="transmembrane region" description="Helical" evidence="12">
    <location>
        <begin position="292"/>
        <end position="311"/>
    </location>
</feature>
<feature type="transmembrane region" description="Helical" evidence="12">
    <location>
        <begin position="262"/>
        <end position="280"/>
    </location>
</feature>
<dbReference type="GO" id="GO:0000026">
    <property type="term" value="F:alpha-1,2-mannosyltransferase activity"/>
    <property type="evidence" value="ECO:0007669"/>
    <property type="project" value="TreeGrafter"/>
</dbReference>
<evidence type="ECO:0000256" key="12">
    <source>
        <dbReference type="RuleBase" id="RU363075"/>
    </source>
</evidence>
<keyword evidence="10 12" id="KW-0472">Membrane</keyword>
<feature type="transmembrane region" description="Helical" evidence="12">
    <location>
        <begin position="402"/>
        <end position="422"/>
    </location>
</feature>
<keyword evidence="7 12" id="KW-0812">Transmembrane</keyword>
<evidence type="ECO:0000313" key="14">
    <source>
        <dbReference type="Proteomes" id="UP000189911"/>
    </source>
</evidence>
<dbReference type="PANTHER" id="PTHR22760:SF4">
    <property type="entry name" value="GPI MANNOSYLTRANSFERASE 3"/>
    <property type="match status" value="1"/>
</dbReference>
<comment type="pathway">
    <text evidence="2">Glycolipid biosynthesis; glycosylphosphatidylinositol-anchor biosynthesis.</text>
</comment>
<gene>
    <name evidence="13" type="ORF">LANO_0G09032G</name>
</gene>
<proteinExistence type="inferred from homology"/>
<evidence type="ECO:0000313" key="13">
    <source>
        <dbReference type="EMBL" id="SCV04245.1"/>
    </source>
</evidence>
<evidence type="ECO:0000256" key="3">
    <source>
        <dbReference type="ARBA" id="ARBA00006065"/>
    </source>
</evidence>
<dbReference type="EC" id="2.4.1.-" evidence="12"/>
<keyword evidence="6" id="KW-0808">Transferase</keyword>
<evidence type="ECO:0000256" key="10">
    <source>
        <dbReference type="ARBA" id="ARBA00023136"/>
    </source>
</evidence>
<name>A0A1G4KIB9_9SACH</name>
<dbReference type="GO" id="GO:0005789">
    <property type="term" value="C:endoplasmic reticulum membrane"/>
    <property type="evidence" value="ECO:0007669"/>
    <property type="project" value="UniProtKB-SubCell"/>
</dbReference>
<evidence type="ECO:0000256" key="6">
    <source>
        <dbReference type="ARBA" id="ARBA00022679"/>
    </source>
</evidence>
<comment type="function">
    <text evidence="11">Mannosyltransferase involved in glycosylphosphatidylinositol-anchor biosynthesis. Transfers the third mannose to Man2-GlcN-acyl-PI during GPI precursor assembly.</text>
</comment>
<evidence type="ECO:0000256" key="4">
    <source>
        <dbReference type="ARBA" id="ARBA00022502"/>
    </source>
</evidence>
<keyword evidence="9 12" id="KW-1133">Transmembrane helix</keyword>
<dbReference type="Pfam" id="PF03901">
    <property type="entry name" value="Glyco_transf_22"/>
    <property type="match status" value="1"/>
</dbReference>
<dbReference type="Proteomes" id="UP000189911">
    <property type="component" value="Chromosome G"/>
</dbReference>
<dbReference type="PANTHER" id="PTHR22760">
    <property type="entry name" value="GLYCOSYLTRANSFERASE"/>
    <property type="match status" value="1"/>
</dbReference>
<evidence type="ECO:0000256" key="8">
    <source>
        <dbReference type="ARBA" id="ARBA00022824"/>
    </source>
</evidence>
<dbReference type="AlphaFoldDB" id="A0A1G4KIB9"/>
<evidence type="ECO:0000256" key="9">
    <source>
        <dbReference type="ARBA" id="ARBA00022989"/>
    </source>
</evidence>
<keyword evidence="8 12" id="KW-0256">Endoplasmic reticulum</keyword>
<evidence type="ECO:0000256" key="2">
    <source>
        <dbReference type="ARBA" id="ARBA00004687"/>
    </source>
</evidence>
<dbReference type="UniPathway" id="UPA00196"/>
<feature type="transmembrane region" description="Helical" evidence="12">
    <location>
        <begin position="196"/>
        <end position="216"/>
    </location>
</feature>
<organism evidence="13 14">
    <name type="scientific">Lachancea nothofagi CBS 11611</name>
    <dbReference type="NCBI Taxonomy" id="1266666"/>
    <lineage>
        <taxon>Eukaryota</taxon>
        <taxon>Fungi</taxon>
        <taxon>Dikarya</taxon>
        <taxon>Ascomycota</taxon>
        <taxon>Saccharomycotina</taxon>
        <taxon>Saccharomycetes</taxon>
        <taxon>Saccharomycetales</taxon>
        <taxon>Saccharomycetaceae</taxon>
        <taxon>Lachancea</taxon>
    </lineage>
</organism>
<evidence type="ECO:0000256" key="5">
    <source>
        <dbReference type="ARBA" id="ARBA00022676"/>
    </source>
</evidence>